<feature type="region of interest" description="Disordered" evidence="1">
    <location>
        <begin position="30"/>
        <end position="104"/>
    </location>
</feature>
<organism evidence="3 4">
    <name type="scientific">Candidatus Accumulibacter proximus</name>
    <dbReference type="NCBI Taxonomy" id="2954385"/>
    <lineage>
        <taxon>Bacteria</taxon>
        <taxon>Pseudomonadati</taxon>
        <taxon>Pseudomonadota</taxon>
        <taxon>Betaproteobacteria</taxon>
        <taxon>Candidatus Accumulibacter</taxon>
    </lineage>
</organism>
<evidence type="ECO:0000313" key="3">
    <source>
        <dbReference type="EMBL" id="MBK7677049.1"/>
    </source>
</evidence>
<gene>
    <name evidence="3" type="ORF">IPJ27_21130</name>
</gene>
<feature type="compositionally biased region" description="Low complexity" evidence="1">
    <location>
        <begin position="43"/>
        <end position="74"/>
    </location>
</feature>
<dbReference type="Pfam" id="PF13511">
    <property type="entry name" value="DUF4124"/>
    <property type="match status" value="1"/>
</dbReference>
<sequence length="161" mass="17757">MRPQALLFALLAVATEASGTGVYKWVDEKGVTHFSGSPPPGQQAPKPQKAPEVQSQPQPASPAGSDAASPAAKSWQEKEAEFRQRQIDRDAAVRKQEQDEAAAKRLQRDCLIARKRLEDIQNANAVARLDDRGERVYLDDKARAAEVQRRKQEIEANCAGR</sequence>
<name>A0A935UIS4_9PROT</name>
<dbReference type="AlphaFoldDB" id="A0A935UIS4"/>
<comment type="caution">
    <text evidence="3">The sequence shown here is derived from an EMBL/GenBank/DDBJ whole genome shotgun (WGS) entry which is preliminary data.</text>
</comment>
<evidence type="ECO:0000259" key="2">
    <source>
        <dbReference type="Pfam" id="PF13511"/>
    </source>
</evidence>
<dbReference type="InterPro" id="IPR025392">
    <property type="entry name" value="DUF4124"/>
</dbReference>
<accession>A0A935UIS4</accession>
<feature type="domain" description="DUF4124" evidence="2">
    <location>
        <begin position="9"/>
        <end position="63"/>
    </location>
</feature>
<dbReference type="EMBL" id="JADJMH010000032">
    <property type="protein sequence ID" value="MBK7677049.1"/>
    <property type="molecule type" value="Genomic_DNA"/>
</dbReference>
<dbReference type="Proteomes" id="UP000697998">
    <property type="component" value="Unassembled WGS sequence"/>
</dbReference>
<feature type="compositionally biased region" description="Basic and acidic residues" evidence="1">
    <location>
        <begin position="75"/>
        <end position="104"/>
    </location>
</feature>
<evidence type="ECO:0000256" key="1">
    <source>
        <dbReference type="SAM" id="MobiDB-lite"/>
    </source>
</evidence>
<protein>
    <submittedName>
        <fullName evidence="3">DUF4124 domain-containing protein</fullName>
    </submittedName>
</protein>
<proteinExistence type="predicted"/>
<reference evidence="3 4" key="1">
    <citation type="submission" date="2020-10" db="EMBL/GenBank/DDBJ databases">
        <title>Connecting structure to function with the recovery of over 1000 high-quality activated sludge metagenome-assembled genomes encoding full-length rRNA genes using long-read sequencing.</title>
        <authorList>
            <person name="Singleton C.M."/>
            <person name="Petriglieri F."/>
            <person name="Kristensen J.M."/>
            <person name="Kirkegaard R.H."/>
            <person name="Michaelsen T.Y."/>
            <person name="Andersen M.H."/>
            <person name="Karst S.M."/>
            <person name="Dueholm M.S."/>
            <person name="Nielsen P.H."/>
            <person name="Albertsen M."/>
        </authorList>
    </citation>
    <scope>NUCLEOTIDE SEQUENCE [LARGE SCALE GENOMIC DNA]</scope>
    <source>
        <strain evidence="3">EsbW_18-Q3-R4-48_BATAC.285</strain>
    </source>
</reference>
<evidence type="ECO:0000313" key="4">
    <source>
        <dbReference type="Proteomes" id="UP000697998"/>
    </source>
</evidence>